<accession>A0AAU8K7G1</accession>
<dbReference type="InterPro" id="IPR001387">
    <property type="entry name" value="Cro/C1-type_HTH"/>
</dbReference>
<dbReference type="SMART" id="SM00320">
    <property type="entry name" value="WD40"/>
    <property type="match status" value="13"/>
</dbReference>
<dbReference type="CDD" id="cd00093">
    <property type="entry name" value="HTH_XRE"/>
    <property type="match status" value="1"/>
</dbReference>
<dbReference type="SUPFAM" id="SSF50998">
    <property type="entry name" value="Quinoprotein alcohol dehydrogenase-like"/>
    <property type="match status" value="1"/>
</dbReference>
<dbReference type="InterPro" id="IPR001680">
    <property type="entry name" value="WD40_rpt"/>
</dbReference>
<organism evidence="5">
    <name type="scientific">Kitasatospora camelliae</name>
    <dbReference type="NCBI Taxonomy" id="3156397"/>
    <lineage>
        <taxon>Bacteria</taxon>
        <taxon>Bacillati</taxon>
        <taxon>Actinomycetota</taxon>
        <taxon>Actinomycetes</taxon>
        <taxon>Kitasatosporales</taxon>
        <taxon>Streptomycetaceae</taxon>
        <taxon>Kitasatospora</taxon>
    </lineage>
</organism>
<evidence type="ECO:0000256" key="1">
    <source>
        <dbReference type="ARBA" id="ARBA00022574"/>
    </source>
</evidence>
<proteinExistence type="predicted"/>
<dbReference type="PROSITE" id="PS00678">
    <property type="entry name" value="WD_REPEATS_1"/>
    <property type="match status" value="3"/>
</dbReference>
<feature type="repeat" description="WD" evidence="3">
    <location>
        <begin position="927"/>
        <end position="959"/>
    </location>
</feature>
<dbReference type="RefSeq" id="WP_354644123.1">
    <property type="nucleotide sequence ID" value="NZ_CP159872.1"/>
</dbReference>
<dbReference type="AlphaFoldDB" id="A0AAU8K7G1"/>
<keyword evidence="1 3" id="KW-0853">WD repeat</keyword>
<evidence type="ECO:0000256" key="3">
    <source>
        <dbReference type="PROSITE-ProRule" id="PRU00221"/>
    </source>
</evidence>
<gene>
    <name evidence="5" type="ORF">ABWK59_31830</name>
</gene>
<feature type="repeat" description="WD" evidence="3">
    <location>
        <begin position="968"/>
        <end position="1009"/>
    </location>
</feature>
<evidence type="ECO:0000256" key="2">
    <source>
        <dbReference type="ARBA" id="ARBA00022737"/>
    </source>
</evidence>
<dbReference type="SUPFAM" id="SSF52540">
    <property type="entry name" value="P-loop containing nucleoside triphosphate hydrolases"/>
    <property type="match status" value="1"/>
</dbReference>
<feature type="repeat" description="WD" evidence="3">
    <location>
        <begin position="643"/>
        <end position="677"/>
    </location>
</feature>
<dbReference type="EMBL" id="CP159872">
    <property type="protein sequence ID" value="XCM83188.1"/>
    <property type="molecule type" value="Genomic_DNA"/>
</dbReference>
<dbReference type="InterPro" id="IPR049052">
    <property type="entry name" value="nSTAND1"/>
</dbReference>
<dbReference type="Gene3D" id="2.130.10.10">
    <property type="entry name" value="YVTN repeat-like/Quinoprotein amine dehydrogenase"/>
    <property type="match status" value="4"/>
</dbReference>
<feature type="repeat" description="WD" evidence="3">
    <location>
        <begin position="1061"/>
        <end position="1095"/>
    </location>
</feature>
<feature type="repeat" description="WD" evidence="3">
    <location>
        <begin position="812"/>
        <end position="844"/>
    </location>
</feature>
<dbReference type="KEGG" id="kcm:ABWK59_31830"/>
<dbReference type="InterPro" id="IPR019775">
    <property type="entry name" value="WD40_repeat_CS"/>
</dbReference>
<dbReference type="InterPro" id="IPR011047">
    <property type="entry name" value="Quinoprotein_ADH-like_sf"/>
</dbReference>
<dbReference type="Pfam" id="PF20703">
    <property type="entry name" value="nSTAND1"/>
    <property type="match status" value="1"/>
</dbReference>
<dbReference type="InterPro" id="IPR015943">
    <property type="entry name" value="WD40/YVTN_repeat-like_dom_sf"/>
</dbReference>
<evidence type="ECO:0000313" key="5">
    <source>
        <dbReference type="EMBL" id="XCM83188.1"/>
    </source>
</evidence>
<feature type="repeat" description="WD" evidence="3">
    <location>
        <begin position="1138"/>
        <end position="1179"/>
    </location>
</feature>
<feature type="repeat" description="WD" evidence="3">
    <location>
        <begin position="1180"/>
        <end position="1210"/>
    </location>
</feature>
<sequence length="1248" mass="128645">MDPDGGPAAALARELRRLREQAGRPGYRAMAQRVHYSASTLAEAATGQRLPSLEVTLAYAAACGGDGAYWRARWDAAAAEAGAAAGGEVAGGGPGGAPGAVGGHPCPYQGLAVFQPEHAGLFFGRTRIAERLRERVERLPLVGLFGASGSGKSSLLRAGLVGALEADPAGADRWRTVLMTPTAHPLGELSDRIAKLSGGDPAALHEELARDPAALDIAVRGALATGPAGTRVLLVVDQFEEVFTLCADEAEAARFVDLLLDAALGPGRRTTVVLGVRADLLGRVTRHPRLTEALGGEAQLLVGPPSAEELREIVERPAEAAGLRAHPELVAVVLADAAEQPGSLPLVSHALRETWRQREGDGLTAAAYRACGGVRGALAQTAEAVYGGLGRPRQEVARRVLLRLAALGDGTVDTRRPIDRAELAGLAAAEVVDGVLEALSEARLAVLDGGTVQLAHEALIRAWPRLHRWLTDDRASLLVHRRLTGAAQAWQGLGRDPGALYRGAQLQAALAWAADRPGDANAGEAEFLRAGVEREAAEERAARRRTRVLQRLTACTAVLLVLALLGGAVVFRQREDARRRQTAALAAELALRSRSLPAAERTLAGLLAVAADGLRSDADTRGAVLSAAAAPRRTEFGTPGVPVYSVELGPDRTLLASGGGDGSVRLWDPATGAAVAELGGRQGLVQHVRFSADGRLIASNGIDGASGSVVLWDVAERRETFRLTEPGLGRGFALGPDGERVAVAAEGGSVLVLEPATGRRTVLRPGGAAVTSLAFSPDGGLLAAVSGGEGPAVFDAVSGALVARLPAAGADTLAFGPAGRVLAASADDRGLSLWDLGGPEPVSVAPPALAGSYAWSLSAPAGDRIAVADEAGTVHLWDYRSGVRLGSYPDRGRSETVSVALTPDGTVLASAGYNGSIVVHRLAEEPFGGFSARVADLRVSPDGTTVASAGSDRAVRLWDRTGRPLGVLDGHPDEVAAVAFSPDGRLLAAVTRNRRVVLWDVAGRRRIGDALGPFGFGAATSVAFSPDGGLLAVAALGLFAWDVRDPAAPVDVGSRYPSRLVTSVAFAPDGGRLLGVGPSGRLTVWDTGSGAVLSREDTGQGAVQVLAVGPDGGLLATAGDGRTVLLRDGRTGQVRARLDGPGGAVQALAFSADGRRLAAAGDDGAVLVWEVADGTRWAMLTGHTARVRALAFTADGSLLSGAEDGRIVRWPLDPRAAADGLCRAAGRGLTRQEWAEHLPSVAYRQVCG</sequence>
<dbReference type="SMART" id="SM00530">
    <property type="entry name" value="HTH_XRE"/>
    <property type="match status" value="1"/>
</dbReference>
<dbReference type="SUPFAM" id="SSF50969">
    <property type="entry name" value="YVTN repeat-like/Quinoprotein amine dehydrogenase"/>
    <property type="match status" value="1"/>
</dbReference>
<dbReference type="CDD" id="cd00267">
    <property type="entry name" value="ABC_ATPase"/>
    <property type="match status" value="1"/>
</dbReference>
<dbReference type="PROSITE" id="PS50294">
    <property type="entry name" value="WD_REPEATS_REGION"/>
    <property type="match status" value="5"/>
</dbReference>
<keyword evidence="2" id="KW-0677">Repeat</keyword>
<dbReference type="CDD" id="cd00200">
    <property type="entry name" value="WD40"/>
    <property type="match status" value="1"/>
</dbReference>
<name>A0AAU8K7G1_9ACTN</name>
<evidence type="ECO:0000259" key="4">
    <source>
        <dbReference type="SMART" id="SM00530"/>
    </source>
</evidence>
<dbReference type="Pfam" id="PF00400">
    <property type="entry name" value="WD40"/>
    <property type="match status" value="6"/>
</dbReference>
<dbReference type="PANTHER" id="PTHR19879:SF9">
    <property type="entry name" value="TRANSCRIPTION INITIATION FACTOR TFIID SUBUNIT 5"/>
    <property type="match status" value="1"/>
</dbReference>
<dbReference type="InterPro" id="IPR027417">
    <property type="entry name" value="P-loop_NTPase"/>
</dbReference>
<protein>
    <recommendedName>
        <fullName evidence="4">HTH cro/C1-type domain-containing protein</fullName>
    </recommendedName>
</protein>
<dbReference type="PANTHER" id="PTHR19879">
    <property type="entry name" value="TRANSCRIPTION INITIATION FACTOR TFIID"/>
    <property type="match status" value="1"/>
</dbReference>
<dbReference type="InterPro" id="IPR011044">
    <property type="entry name" value="Quino_amine_DH_bsu"/>
</dbReference>
<reference evidence="5" key="1">
    <citation type="submission" date="2024-06" db="EMBL/GenBank/DDBJ databases">
        <title>The genome sequences of Kitasatospora sp. strain HUAS MG31.</title>
        <authorList>
            <person name="Mo P."/>
        </authorList>
    </citation>
    <scope>NUCLEOTIDE SEQUENCE</scope>
    <source>
        <strain evidence="5">HUAS MG31</strain>
    </source>
</reference>
<feature type="domain" description="HTH cro/C1-type" evidence="4">
    <location>
        <begin position="14"/>
        <end position="70"/>
    </location>
</feature>
<dbReference type="PROSITE" id="PS50082">
    <property type="entry name" value="WD_REPEATS_2"/>
    <property type="match status" value="7"/>
</dbReference>